<keyword evidence="1 10" id="KW-1003">Cell membrane</keyword>
<feature type="transmembrane region" description="Helical" evidence="10">
    <location>
        <begin position="91"/>
        <end position="109"/>
    </location>
</feature>
<evidence type="ECO:0000256" key="10">
    <source>
        <dbReference type="HAMAP-Rule" id="MF_01043"/>
    </source>
</evidence>
<dbReference type="STRING" id="1486859.SAMN05444273_10729"/>
<comment type="subcellular location">
    <subcellularLocation>
        <location evidence="10">Cell membrane</location>
        <topology evidence="10">Multi-pass membrane protein</topology>
    </subcellularLocation>
</comment>
<dbReference type="UniPathway" id="UPA00085"/>
<keyword evidence="9 10" id="KW-1208">Phospholipid metabolism</keyword>
<evidence type="ECO:0000256" key="6">
    <source>
        <dbReference type="ARBA" id="ARBA00023098"/>
    </source>
</evidence>
<keyword evidence="3 10" id="KW-0808">Transferase</keyword>
<dbReference type="Pfam" id="PF02660">
    <property type="entry name" value="G3P_acyltransf"/>
    <property type="match status" value="1"/>
</dbReference>
<evidence type="ECO:0000256" key="9">
    <source>
        <dbReference type="ARBA" id="ARBA00023264"/>
    </source>
</evidence>
<keyword evidence="11" id="KW-0012">Acyltransferase</keyword>
<dbReference type="GO" id="GO:0043772">
    <property type="term" value="F:acyl-phosphate glycerol-3-phosphate acyltransferase activity"/>
    <property type="evidence" value="ECO:0007669"/>
    <property type="project" value="UniProtKB-UniRule"/>
</dbReference>
<feature type="transmembrane region" description="Helical" evidence="10">
    <location>
        <begin position="116"/>
        <end position="140"/>
    </location>
</feature>
<comment type="catalytic activity">
    <reaction evidence="10">
        <text>an acyl phosphate + sn-glycerol 3-phosphate = a 1-acyl-sn-glycero-3-phosphate + phosphate</text>
        <dbReference type="Rhea" id="RHEA:34075"/>
        <dbReference type="ChEBI" id="CHEBI:43474"/>
        <dbReference type="ChEBI" id="CHEBI:57597"/>
        <dbReference type="ChEBI" id="CHEBI:57970"/>
        <dbReference type="ChEBI" id="CHEBI:59918"/>
        <dbReference type="EC" id="2.3.1.275"/>
    </reaction>
</comment>
<proteinExistence type="inferred from homology"/>
<evidence type="ECO:0000256" key="2">
    <source>
        <dbReference type="ARBA" id="ARBA00022516"/>
    </source>
</evidence>
<dbReference type="Proteomes" id="UP000184144">
    <property type="component" value="Unassembled WGS sequence"/>
</dbReference>
<keyword evidence="12" id="KW-1185">Reference proteome</keyword>
<evidence type="ECO:0000256" key="1">
    <source>
        <dbReference type="ARBA" id="ARBA00022475"/>
    </source>
</evidence>
<comment type="pathway">
    <text evidence="10">Lipid metabolism; phospholipid metabolism.</text>
</comment>
<keyword evidence="6 10" id="KW-0443">Lipid metabolism</keyword>
<dbReference type="EMBL" id="FQUV01000007">
    <property type="protein sequence ID" value="SHF51767.1"/>
    <property type="molecule type" value="Genomic_DNA"/>
</dbReference>
<feature type="transmembrane region" description="Helical" evidence="10">
    <location>
        <begin position="62"/>
        <end position="85"/>
    </location>
</feature>
<dbReference type="HAMAP" id="MF_01043">
    <property type="entry name" value="PlsY"/>
    <property type="match status" value="1"/>
</dbReference>
<keyword evidence="2 10" id="KW-0444">Lipid biosynthesis</keyword>
<dbReference type="EC" id="2.3.1.275" evidence="10"/>
<evidence type="ECO:0000256" key="7">
    <source>
        <dbReference type="ARBA" id="ARBA00023136"/>
    </source>
</evidence>
<keyword evidence="5 10" id="KW-1133">Transmembrane helix</keyword>
<dbReference type="SMART" id="SM01207">
    <property type="entry name" value="G3P_acyltransf"/>
    <property type="match status" value="1"/>
</dbReference>
<dbReference type="NCBIfam" id="TIGR00023">
    <property type="entry name" value="glycerol-3-phosphate 1-O-acyltransferase PlsY"/>
    <property type="match status" value="1"/>
</dbReference>
<dbReference type="GO" id="GO:0008654">
    <property type="term" value="P:phospholipid biosynthetic process"/>
    <property type="evidence" value="ECO:0007669"/>
    <property type="project" value="UniProtKB-UniRule"/>
</dbReference>
<keyword evidence="8 10" id="KW-0594">Phospholipid biosynthesis</keyword>
<evidence type="ECO:0000313" key="11">
    <source>
        <dbReference type="EMBL" id="SHF51767.1"/>
    </source>
</evidence>
<organism evidence="11 12">
    <name type="scientific">Litoreibacter ascidiaceicola</name>
    <dbReference type="NCBI Taxonomy" id="1486859"/>
    <lineage>
        <taxon>Bacteria</taxon>
        <taxon>Pseudomonadati</taxon>
        <taxon>Pseudomonadota</taxon>
        <taxon>Alphaproteobacteria</taxon>
        <taxon>Rhodobacterales</taxon>
        <taxon>Roseobacteraceae</taxon>
        <taxon>Litoreibacter</taxon>
    </lineage>
</organism>
<reference evidence="12" key="1">
    <citation type="submission" date="2016-11" db="EMBL/GenBank/DDBJ databases">
        <authorList>
            <person name="Varghese N."/>
            <person name="Submissions S."/>
        </authorList>
    </citation>
    <scope>NUCLEOTIDE SEQUENCE [LARGE SCALE GENOMIC DNA]</scope>
    <source>
        <strain evidence="12">DSM 100566</strain>
    </source>
</reference>
<keyword evidence="4 10" id="KW-0812">Transmembrane</keyword>
<comment type="similarity">
    <text evidence="10">Belongs to the PlsY family.</text>
</comment>
<evidence type="ECO:0000256" key="5">
    <source>
        <dbReference type="ARBA" id="ARBA00022989"/>
    </source>
</evidence>
<sequence>MPVPEIVTAPYLLVFVAVASYLLGSIPFGLVIAKAMGLGDLRQIGSGNIGATNVLRTGSKSAALATLLLDAGKGGIAVLLARFFIGEDAAQLAGLAAFIGHIFPVWLNFNGGKGVATYLGTLLALSFFAGLAACLTWLAFALAFRISSLAALAAAALMPLWLHFMGLPSYVMLAALLGALIWMRHAGNIRRILSGTEKKIQLRKS</sequence>
<dbReference type="GO" id="GO:0005886">
    <property type="term" value="C:plasma membrane"/>
    <property type="evidence" value="ECO:0007669"/>
    <property type="project" value="UniProtKB-SubCell"/>
</dbReference>
<evidence type="ECO:0000256" key="3">
    <source>
        <dbReference type="ARBA" id="ARBA00022679"/>
    </source>
</evidence>
<protein>
    <recommendedName>
        <fullName evidence="10">Glycerol-3-phosphate acyltransferase</fullName>
    </recommendedName>
    <alternativeName>
        <fullName evidence="10">Acyl-PO4 G3P acyltransferase</fullName>
    </alternativeName>
    <alternativeName>
        <fullName evidence="10">Acyl-phosphate--glycerol-3-phosphate acyltransferase</fullName>
    </alternativeName>
    <alternativeName>
        <fullName evidence="10">G3P acyltransferase</fullName>
        <shortName evidence="10">GPAT</shortName>
        <ecNumber evidence="10">2.3.1.275</ecNumber>
    </alternativeName>
    <alternativeName>
        <fullName evidence="10">Lysophosphatidic acid synthase</fullName>
        <shortName evidence="10">LPA synthase</shortName>
    </alternativeName>
</protein>
<keyword evidence="7 10" id="KW-0472">Membrane</keyword>
<dbReference type="PANTHER" id="PTHR30309:SF0">
    <property type="entry name" value="GLYCEROL-3-PHOSPHATE ACYLTRANSFERASE-RELATED"/>
    <property type="match status" value="1"/>
</dbReference>
<evidence type="ECO:0000256" key="8">
    <source>
        <dbReference type="ARBA" id="ARBA00023209"/>
    </source>
</evidence>
<dbReference type="InterPro" id="IPR003811">
    <property type="entry name" value="G3P_acylTferase_PlsY"/>
</dbReference>
<evidence type="ECO:0000256" key="4">
    <source>
        <dbReference type="ARBA" id="ARBA00022692"/>
    </source>
</evidence>
<comment type="function">
    <text evidence="10">Catalyzes the transfer of an acyl group from acyl-phosphate (acyl-PO(4)) to glycerol-3-phosphate (G3P) to form lysophosphatidic acid (LPA). This enzyme utilizes acyl-phosphate as fatty acyl donor, but not acyl-CoA or acyl-ACP.</text>
</comment>
<comment type="subunit">
    <text evidence="10">Probably interacts with PlsX.</text>
</comment>
<feature type="transmembrane region" description="Helical" evidence="10">
    <location>
        <begin position="160"/>
        <end position="183"/>
    </location>
</feature>
<evidence type="ECO:0000313" key="12">
    <source>
        <dbReference type="Proteomes" id="UP000184144"/>
    </source>
</evidence>
<dbReference type="PANTHER" id="PTHR30309">
    <property type="entry name" value="INNER MEMBRANE PROTEIN YGIH"/>
    <property type="match status" value="1"/>
</dbReference>
<accession>A0A1M5CAZ8</accession>
<gene>
    <name evidence="10" type="primary">plsY</name>
    <name evidence="11" type="ORF">SAMN05444273_10729</name>
</gene>
<dbReference type="OrthoDB" id="9777124at2"/>
<dbReference type="AlphaFoldDB" id="A0A1M5CAZ8"/>
<feature type="transmembrane region" description="Helical" evidence="10">
    <location>
        <begin position="12"/>
        <end position="33"/>
    </location>
</feature>
<name>A0A1M5CAZ8_9RHOB</name>